<dbReference type="AlphaFoldDB" id="A0A8S9YU27"/>
<organism evidence="1 2">
    <name type="scientific">Paragonimus skrjabini miyazakii</name>
    <dbReference type="NCBI Taxonomy" id="59628"/>
    <lineage>
        <taxon>Eukaryota</taxon>
        <taxon>Metazoa</taxon>
        <taxon>Spiralia</taxon>
        <taxon>Lophotrochozoa</taxon>
        <taxon>Platyhelminthes</taxon>
        <taxon>Trematoda</taxon>
        <taxon>Digenea</taxon>
        <taxon>Plagiorchiida</taxon>
        <taxon>Troglotremata</taxon>
        <taxon>Troglotrematidae</taxon>
        <taxon>Paragonimus</taxon>
    </lineage>
</organism>
<evidence type="ECO:0000313" key="1">
    <source>
        <dbReference type="EMBL" id="KAF7258529.1"/>
    </source>
</evidence>
<sequence>MLVWWYVVYRRSVLPYTPTSVFFQVIEHTGWQRLCSMTTRMIDDSPRSTDLGIPYKHRRGQDVTESLGNGLCCDFQNDVRGSRISHILTVSGVSSEEPGRGHKIGLETVPSNIYKCAWLESLEQSCIRYPLLIMKTSVINLSN</sequence>
<gene>
    <name evidence="1" type="ORF">EG68_03946</name>
</gene>
<evidence type="ECO:0000313" key="2">
    <source>
        <dbReference type="Proteomes" id="UP000822476"/>
    </source>
</evidence>
<keyword evidence="2" id="KW-1185">Reference proteome</keyword>
<dbReference type="EMBL" id="JTDE01001673">
    <property type="protein sequence ID" value="KAF7258529.1"/>
    <property type="molecule type" value="Genomic_DNA"/>
</dbReference>
<name>A0A8S9YU27_9TREM</name>
<accession>A0A8S9YU27</accession>
<protein>
    <submittedName>
        <fullName evidence="1">Uncharacterized protein</fullName>
    </submittedName>
</protein>
<comment type="caution">
    <text evidence="1">The sequence shown here is derived from an EMBL/GenBank/DDBJ whole genome shotgun (WGS) entry which is preliminary data.</text>
</comment>
<proteinExistence type="predicted"/>
<dbReference type="Proteomes" id="UP000822476">
    <property type="component" value="Unassembled WGS sequence"/>
</dbReference>
<reference evidence="1" key="1">
    <citation type="submission" date="2019-07" db="EMBL/GenBank/DDBJ databases">
        <title>Annotation for the trematode Paragonimus miyazaki's.</title>
        <authorList>
            <person name="Choi Y.-J."/>
        </authorList>
    </citation>
    <scope>NUCLEOTIDE SEQUENCE</scope>
    <source>
        <strain evidence="1">Japan</strain>
    </source>
</reference>